<organism evidence="5 7">
    <name type="scientific">Citrobacter freundii</name>
    <dbReference type="NCBI Taxonomy" id="546"/>
    <lineage>
        <taxon>Bacteria</taxon>
        <taxon>Pseudomonadati</taxon>
        <taxon>Pseudomonadota</taxon>
        <taxon>Gammaproteobacteria</taxon>
        <taxon>Enterobacterales</taxon>
        <taxon>Enterobacteriaceae</taxon>
        <taxon>Citrobacter</taxon>
        <taxon>Citrobacter freundii complex</taxon>
    </lineage>
</organism>
<gene>
    <name evidence="4" type="ORF">AM363_09605</name>
    <name evidence="6" type="ORF">I9Y29_003711</name>
</gene>
<dbReference type="Gene3D" id="3.30.1660.10">
    <property type="entry name" value="Flavin-binding protein dodecin"/>
    <property type="match status" value="1"/>
</dbReference>
<dbReference type="AlphaFoldDB" id="A0A1B2JWZ0"/>
<dbReference type="EMBL" id="DACSXJ010000026">
    <property type="protein sequence ID" value="HAT3899247.1"/>
    <property type="molecule type" value="Genomic_DNA"/>
</dbReference>
<reference evidence="6" key="2">
    <citation type="journal article" date="2018" name="Genome Biol.">
        <title>SKESA: strategic k-mer extension for scrupulous assemblies.</title>
        <authorList>
            <person name="Souvorov A."/>
            <person name="Agarwala R."/>
            <person name="Lipman D.J."/>
        </authorList>
    </citation>
    <scope>NUCLEOTIDE SEQUENCE</scope>
    <source>
        <strain evidence="6">O50</strain>
    </source>
</reference>
<feature type="domain" description="YdgH/BhsA/McbA-like" evidence="3">
    <location>
        <begin position="28"/>
        <end position="78"/>
    </location>
</feature>
<evidence type="ECO:0000259" key="3">
    <source>
        <dbReference type="Pfam" id="PF07338"/>
    </source>
</evidence>
<dbReference type="InterPro" id="IPR036275">
    <property type="entry name" value="YdgH-like_sf"/>
</dbReference>
<dbReference type="InterPro" id="IPR010854">
    <property type="entry name" value="YdgH/BhsA/McbA-like_dom"/>
</dbReference>
<dbReference type="Proteomes" id="UP000855471">
    <property type="component" value="Unassembled WGS sequence"/>
</dbReference>
<reference evidence="6" key="4">
    <citation type="submission" date="2020-09" db="EMBL/GenBank/DDBJ databases">
        <authorList>
            <consortium name="NCBI Pathogen Detection Project"/>
        </authorList>
    </citation>
    <scope>NUCLEOTIDE SEQUENCE</scope>
    <source>
        <strain evidence="6">O50</strain>
    </source>
</reference>
<dbReference type="SUPFAM" id="SSF159871">
    <property type="entry name" value="YdgH-like"/>
    <property type="match status" value="1"/>
</dbReference>
<name>A0A1B2JWZ0_CITFR</name>
<sequence length="78" mass="8341">MNMFKTTLLMTALLTAPVTFSVLAQTEVAHVSVSAVSGTPSVVEDAIAKLAQEKKATSWKITSMRIDSSTHATAILYK</sequence>
<evidence type="ECO:0000313" key="7">
    <source>
        <dbReference type="Proteomes" id="UP000019194"/>
    </source>
</evidence>
<evidence type="ECO:0000256" key="1">
    <source>
        <dbReference type="ARBA" id="ARBA00022729"/>
    </source>
</evidence>
<protein>
    <submittedName>
        <fullName evidence="4">DUF1471 domain-containing protein</fullName>
    </submittedName>
    <submittedName>
        <fullName evidence="5">Periplasmic protein</fullName>
    </submittedName>
</protein>
<dbReference type="InterPro" id="IPR025543">
    <property type="entry name" value="Dodecin-like"/>
</dbReference>
<accession>A0A1B2JWZ0</accession>
<dbReference type="Pfam" id="PF07338">
    <property type="entry name" value="YdgH_BhsA-like"/>
    <property type="match status" value="1"/>
</dbReference>
<dbReference type="Proteomes" id="UP000263627">
    <property type="component" value="Chromosome"/>
</dbReference>
<dbReference type="InterPro" id="IPR047841">
    <property type="entry name" value="RclB-like"/>
</dbReference>
<evidence type="ECO:0000313" key="6">
    <source>
        <dbReference type="EMBL" id="HAT3899247.1"/>
    </source>
</evidence>
<dbReference type="EMBL" id="CBWP010000032">
    <property type="protein sequence ID" value="CDL37921.1"/>
    <property type="molecule type" value="Genomic_DNA"/>
</dbReference>
<reference evidence="4 8" key="3">
    <citation type="submission" date="2018-09" db="EMBL/GenBank/DDBJ databases">
        <title>Whole genome sequencing of Citrobacter freundii AR_0116.</title>
        <authorList>
            <person name="Conlan S."/>
            <person name="Thomas P.J."/>
            <person name="Mullikin J."/>
            <person name="Frank K.M."/>
            <person name="Segre J.A."/>
        </authorList>
    </citation>
    <scope>NUCLEOTIDE SEQUENCE [LARGE SCALE GENOMIC DNA]</scope>
    <source>
        <strain evidence="4 8">AR_0116</strain>
    </source>
</reference>
<evidence type="ECO:0000313" key="4">
    <source>
        <dbReference type="EMBL" id="AXZ47192.1"/>
    </source>
</evidence>
<evidence type="ECO:0000313" key="5">
    <source>
        <dbReference type="EMBL" id="CDL37921.1"/>
    </source>
</evidence>
<keyword evidence="1 2" id="KW-0732">Signal</keyword>
<feature type="chain" id="PRO_5044370155" evidence="2">
    <location>
        <begin position="25"/>
        <end position="78"/>
    </location>
</feature>
<proteinExistence type="predicted"/>
<feature type="signal peptide" evidence="2">
    <location>
        <begin position="1"/>
        <end position="24"/>
    </location>
</feature>
<evidence type="ECO:0000256" key="2">
    <source>
        <dbReference type="SAM" id="SignalP"/>
    </source>
</evidence>
<dbReference type="Proteomes" id="UP000019194">
    <property type="component" value="Unassembled WGS sequence"/>
</dbReference>
<evidence type="ECO:0000313" key="8">
    <source>
        <dbReference type="Proteomes" id="UP000263627"/>
    </source>
</evidence>
<dbReference type="EMBL" id="CP032184">
    <property type="protein sequence ID" value="AXZ47192.1"/>
    <property type="molecule type" value="Genomic_DNA"/>
</dbReference>
<reference evidence="5 7" key="1">
    <citation type="submission" date="2013-10" db="EMBL/GenBank/DDBJ databases">
        <title>Antibiotic resistance diversity of beta-lactamase producers in the General Hospital Vienna.</title>
        <authorList>
            <person name="Barisic I."/>
            <person name="Mitteregger D."/>
            <person name="Hirschl A.M."/>
            <person name="Noehammer C."/>
            <person name="Wiesinger-Mayr H."/>
        </authorList>
    </citation>
    <scope>NUCLEOTIDE SEQUENCE [LARGE SCALE GENOMIC DNA]</scope>
    <source>
        <strain evidence="5 7">ISC11</strain>
    </source>
</reference>
<dbReference type="NCBIfam" id="NF040474">
    <property type="entry name" value="peri_RclB"/>
    <property type="match status" value="1"/>
</dbReference>